<feature type="compositionally biased region" description="Polar residues" evidence="7">
    <location>
        <begin position="462"/>
        <end position="472"/>
    </location>
</feature>
<feature type="region of interest" description="Disordered" evidence="7">
    <location>
        <begin position="435"/>
        <end position="476"/>
    </location>
</feature>
<comment type="function">
    <text evidence="5">Involved in mitochondrial fission. Acts as an adapter protein required to form mitochondrial fission complexes. Formation of these complexes is required to promote constriction and fission of the mitochondrial compartment at a late step in mitochondrial division.</text>
</comment>
<accession>A0A6A6JB04</accession>
<evidence type="ECO:0000256" key="6">
    <source>
        <dbReference type="PROSITE-ProRule" id="PRU00221"/>
    </source>
</evidence>
<dbReference type="EMBL" id="ML986522">
    <property type="protein sequence ID" value="KAF2272379.1"/>
    <property type="molecule type" value="Genomic_DNA"/>
</dbReference>
<feature type="compositionally biased region" description="Polar residues" evidence="7">
    <location>
        <begin position="88"/>
        <end position="97"/>
    </location>
</feature>
<name>A0A6A6JB04_WESOR</name>
<dbReference type="RefSeq" id="XP_033649918.1">
    <property type="nucleotide sequence ID" value="XM_033796588.1"/>
</dbReference>
<dbReference type="GO" id="GO:0000124">
    <property type="term" value="C:SAGA complex"/>
    <property type="evidence" value="ECO:0007669"/>
    <property type="project" value="TreeGrafter"/>
</dbReference>
<keyword evidence="1 6" id="KW-0853">WD repeat</keyword>
<dbReference type="PROSITE" id="PS50082">
    <property type="entry name" value="WD_REPEATS_2"/>
    <property type="match status" value="1"/>
</dbReference>
<feature type="domain" description="Transcription factor spt8 beta-propeller" evidence="8">
    <location>
        <begin position="514"/>
        <end position="680"/>
    </location>
</feature>
<evidence type="ECO:0000256" key="1">
    <source>
        <dbReference type="ARBA" id="ARBA00022574"/>
    </source>
</evidence>
<dbReference type="Gene3D" id="2.130.10.10">
    <property type="entry name" value="YVTN repeat-like/Quinoprotein amine dehydrogenase"/>
    <property type="match status" value="2"/>
</dbReference>
<dbReference type="InterPro" id="IPR057544">
    <property type="entry name" value="Beta-prop_SPT8"/>
</dbReference>
<dbReference type="Proteomes" id="UP000800097">
    <property type="component" value="Unassembled WGS sequence"/>
</dbReference>
<evidence type="ECO:0000259" key="8">
    <source>
        <dbReference type="Pfam" id="PF23798"/>
    </source>
</evidence>
<dbReference type="InterPro" id="IPR015943">
    <property type="entry name" value="WD40/YVTN_repeat-like_dom_sf"/>
</dbReference>
<feature type="repeat" description="WD" evidence="6">
    <location>
        <begin position="273"/>
        <end position="314"/>
    </location>
</feature>
<dbReference type="InterPro" id="IPR001680">
    <property type="entry name" value="WD40_rpt"/>
</dbReference>
<dbReference type="SUPFAM" id="SSF50978">
    <property type="entry name" value="WD40 repeat-like"/>
    <property type="match status" value="1"/>
</dbReference>
<feature type="domain" description="Transcription factor spt8 beta-propeller" evidence="8">
    <location>
        <begin position="144"/>
        <end position="332"/>
    </location>
</feature>
<evidence type="ECO:0000256" key="2">
    <source>
        <dbReference type="ARBA" id="ARBA00022737"/>
    </source>
</evidence>
<feature type="region of interest" description="Disordered" evidence="7">
    <location>
        <begin position="1"/>
        <end position="132"/>
    </location>
</feature>
<dbReference type="OrthoDB" id="10260946at2759"/>
<sequence length="684" mass="72714">MNFDDDDENGNGSPDTSSDNENEDEAMEDVDDADVDADVDADAEGDGDAEGEGDGDVDDAEGDEDDNDDEEGEGEADNDEDEQDEAASPSQAPQTAGSPHASGESGNQTATFTSPSPRVASTSATGGLPFRPTVRPEALTAAFYDIVPTIAAPHSTSINAITATPDMRWVFSGGADGYIRKFNWVDTVNGKLALTVNQRHPFVDSVTKAGVLLSYWENEDNAERNGLEDAVSLSPVYSLAVHHQALWLLSGTESGGINLQSVRHQEGHRITTLRKHTSAVSVLTLSQDEQSVLSGSWDKTINDWDLNTGQVKRKFETSGSQISAIEQRPLSTLPIPQDTETLPLPNGTFSSNNAARPVANGSLTNGAASLARPSQAGNEALNEDAAGSPVDSLFGDNASLFGDDKDPSGGPSALAPFGEDDEDDFSRAIASEVQRADANSHADLDMMDAGGPVQAPEPESGAGQTDAATNAQPDAMLNGNSAVDAVANGLPHSEEITTVFRDNGAAQAEQPSSSETTFMDASIDGTIRIWDRRQQNPIARIVPPRSTPPWCMNACWSPDGNFIYAGRRNATVDEYSLHKSLREPRRTFKFPGVSGAVSAVRAMPNAKHLVCASHDILRLYDLREQDSSRTSAVPYLIIPGHRTGVVSQLYLDPTCSYMISTGGNRGWEGTNTEVLLGYEIGIGT</sequence>
<reference evidence="9" key="1">
    <citation type="journal article" date="2020" name="Stud. Mycol.">
        <title>101 Dothideomycetes genomes: a test case for predicting lifestyles and emergence of pathogens.</title>
        <authorList>
            <person name="Haridas S."/>
            <person name="Albert R."/>
            <person name="Binder M."/>
            <person name="Bloem J."/>
            <person name="Labutti K."/>
            <person name="Salamov A."/>
            <person name="Andreopoulos B."/>
            <person name="Baker S."/>
            <person name="Barry K."/>
            <person name="Bills G."/>
            <person name="Bluhm B."/>
            <person name="Cannon C."/>
            <person name="Castanera R."/>
            <person name="Culley D."/>
            <person name="Daum C."/>
            <person name="Ezra D."/>
            <person name="Gonzalez J."/>
            <person name="Henrissat B."/>
            <person name="Kuo A."/>
            <person name="Liang C."/>
            <person name="Lipzen A."/>
            <person name="Lutzoni F."/>
            <person name="Magnuson J."/>
            <person name="Mondo S."/>
            <person name="Nolan M."/>
            <person name="Ohm R."/>
            <person name="Pangilinan J."/>
            <person name="Park H.-J."/>
            <person name="Ramirez L."/>
            <person name="Alfaro M."/>
            <person name="Sun H."/>
            <person name="Tritt A."/>
            <person name="Yoshinaga Y."/>
            <person name="Zwiers L.-H."/>
            <person name="Turgeon B."/>
            <person name="Goodwin S."/>
            <person name="Spatafora J."/>
            <person name="Crous P."/>
            <person name="Grigoriev I."/>
        </authorList>
    </citation>
    <scope>NUCLEOTIDE SEQUENCE</scope>
    <source>
        <strain evidence="9">CBS 379.55</strain>
    </source>
</reference>
<dbReference type="PROSITE" id="PS50294">
    <property type="entry name" value="WD_REPEATS_REGION"/>
    <property type="match status" value="1"/>
</dbReference>
<dbReference type="Pfam" id="PF23798">
    <property type="entry name" value="Beta-prop_SPT8"/>
    <property type="match status" value="2"/>
</dbReference>
<feature type="compositionally biased region" description="Polar residues" evidence="7">
    <location>
        <begin position="104"/>
        <end position="125"/>
    </location>
</feature>
<evidence type="ECO:0000313" key="10">
    <source>
        <dbReference type="Proteomes" id="UP000800097"/>
    </source>
</evidence>
<feature type="region of interest" description="Disordered" evidence="7">
    <location>
        <begin position="326"/>
        <end position="422"/>
    </location>
</feature>
<keyword evidence="2" id="KW-0677">Repeat</keyword>
<dbReference type="AlphaFoldDB" id="A0A6A6JB04"/>
<keyword evidence="10" id="KW-1185">Reference proteome</keyword>
<organism evidence="9 10">
    <name type="scientific">Westerdykella ornata</name>
    <dbReference type="NCBI Taxonomy" id="318751"/>
    <lineage>
        <taxon>Eukaryota</taxon>
        <taxon>Fungi</taxon>
        <taxon>Dikarya</taxon>
        <taxon>Ascomycota</taxon>
        <taxon>Pezizomycotina</taxon>
        <taxon>Dothideomycetes</taxon>
        <taxon>Pleosporomycetidae</taxon>
        <taxon>Pleosporales</taxon>
        <taxon>Sporormiaceae</taxon>
        <taxon>Westerdykella</taxon>
    </lineage>
</organism>
<dbReference type="FunFam" id="2.130.10.10:FF:000789">
    <property type="entry name" value="Transcription factor (SPT8), putative"/>
    <property type="match status" value="1"/>
</dbReference>
<dbReference type="PANTHER" id="PTHR22847">
    <property type="entry name" value="WD40 REPEAT PROTEIN"/>
    <property type="match status" value="1"/>
</dbReference>
<dbReference type="SMART" id="SM00320">
    <property type="entry name" value="WD40"/>
    <property type="match status" value="6"/>
</dbReference>
<evidence type="ECO:0000256" key="5">
    <source>
        <dbReference type="ARBA" id="ARBA00043913"/>
    </source>
</evidence>
<dbReference type="GeneID" id="54549763"/>
<evidence type="ECO:0000256" key="7">
    <source>
        <dbReference type="SAM" id="MobiDB-lite"/>
    </source>
</evidence>
<feature type="compositionally biased region" description="Basic and acidic residues" evidence="7">
    <location>
        <begin position="435"/>
        <end position="444"/>
    </location>
</feature>
<gene>
    <name evidence="9" type="ORF">EI97DRAFT_406444</name>
</gene>
<feature type="compositionally biased region" description="Acidic residues" evidence="7">
    <location>
        <begin position="18"/>
        <end position="85"/>
    </location>
</feature>
<comment type="similarity">
    <text evidence="3">Belongs to the WD repeat MDV1/CAF4 family.</text>
</comment>
<evidence type="ECO:0000256" key="3">
    <source>
        <dbReference type="ARBA" id="ARBA00038415"/>
    </source>
</evidence>
<proteinExistence type="inferred from homology"/>
<dbReference type="InterPro" id="IPR036322">
    <property type="entry name" value="WD40_repeat_dom_sf"/>
</dbReference>
<evidence type="ECO:0000313" key="9">
    <source>
        <dbReference type="EMBL" id="KAF2272379.1"/>
    </source>
</evidence>
<evidence type="ECO:0000256" key="4">
    <source>
        <dbReference type="ARBA" id="ARBA00039789"/>
    </source>
</evidence>
<protein>
    <recommendedName>
        <fullName evidence="4">Mitochondrial division protein 1</fullName>
    </recommendedName>
</protein>
<dbReference type="PANTHER" id="PTHR22847:SF637">
    <property type="entry name" value="WD REPEAT DOMAIN 5B"/>
    <property type="match status" value="1"/>
</dbReference>